<dbReference type="EMBL" id="CP013118">
    <property type="protein sequence ID" value="ALO16567.1"/>
    <property type="molecule type" value="Genomic_DNA"/>
</dbReference>
<evidence type="ECO:0000313" key="2">
    <source>
        <dbReference type="EMBL" id="ALO16567.1"/>
    </source>
</evidence>
<organism evidence="2 3">
    <name type="scientific">Salinivirga cyanobacteriivorans</name>
    <dbReference type="NCBI Taxonomy" id="1307839"/>
    <lineage>
        <taxon>Bacteria</taxon>
        <taxon>Pseudomonadati</taxon>
        <taxon>Bacteroidota</taxon>
        <taxon>Bacteroidia</taxon>
        <taxon>Bacteroidales</taxon>
        <taxon>Salinivirgaceae</taxon>
        <taxon>Salinivirga</taxon>
    </lineage>
</organism>
<keyword evidence="3" id="KW-1185">Reference proteome</keyword>
<dbReference type="KEGG" id="blq:L21SP5_02947"/>
<protein>
    <recommendedName>
        <fullName evidence="1">DUF6089 domain-containing protein</fullName>
    </recommendedName>
</protein>
<dbReference type="RefSeq" id="WP_057953927.1">
    <property type="nucleotide sequence ID" value="NZ_CP013118.1"/>
</dbReference>
<sequence>MKKIVVIGILALLLPNLISAQSMRWKRTRYELYGGLGATNFLGELGGGEKSGGQFWQDFDFSATRPLISVGMRYKILEPLAVKGALSFGYLSGDDKDSENQDRKDRNLHFRAPIIELGVQAEYSIIKERISRYRRSRRRGGFSLASLNLNTYVFTGVNVFWFNPQAKAQDGKWYNLQPIGTEGQGKIATREKYNRLAISIPLGFGFKYPITQKISVGLEYGGRITFTDYIDDVSTTYVDPAFFDDPVEQYLQDPSTENYPAVGGNDIRGNPKYDDYYMFMVINVTYKLRTGRNGMPKF</sequence>
<evidence type="ECO:0000259" key="1">
    <source>
        <dbReference type="Pfam" id="PF19573"/>
    </source>
</evidence>
<dbReference type="AlphaFoldDB" id="A0A0S2I2U6"/>
<gene>
    <name evidence="2" type="ORF">L21SP5_02947</name>
</gene>
<accession>A0A0S2I2U6</accession>
<evidence type="ECO:0000313" key="3">
    <source>
        <dbReference type="Proteomes" id="UP000064893"/>
    </source>
</evidence>
<reference evidence="2 3" key="1">
    <citation type="submission" date="2015-11" db="EMBL/GenBank/DDBJ databases">
        <title>Description and complete genome sequence of a novel strain predominating in hypersaline microbial mats and representing a new family of the Bacteriodetes phylum.</title>
        <authorList>
            <person name="Spring S."/>
            <person name="Bunk B."/>
            <person name="Sproer C."/>
            <person name="Klenk H.-P."/>
        </authorList>
    </citation>
    <scope>NUCLEOTIDE SEQUENCE [LARGE SCALE GENOMIC DNA]</scope>
    <source>
        <strain evidence="2 3">L21-Spi-D4</strain>
    </source>
</reference>
<dbReference type="OrthoDB" id="654178at2"/>
<dbReference type="STRING" id="1307839.L21SP5_02947"/>
<dbReference type="InterPro" id="IPR045743">
    <property type="entry name" value="DUF6089"/>
</dbReference>
<dbReference type="Pfam" id="PF19573">
    <property type="entry name" value="DUF6089"/>
    <property type="match status" value="1"/>
</dbReference>
<name>A0A0S2I2U6_9BACT</name>
<dbReference type="Proteomes" id="UP000064893">
    <property type="component" value="Chromosome"/>
</dbReference>
<proteinExistence type="predicted"/>
<feature type="domain" description="DUF6089" evidence="1">
    <location>
        <begin position="83"/>
        <end position="232"/>
    </location>
</feature>